<keyword evidence="9" id="KW-1185">Reference proteome</keyword>
<dbReference type="PANTHER" id="PTHR46896:SF3">
    <property type="entry name" value="FI06413P-RELATED"/>
    <property type="match status" value="1"/>
</dbReference>
<evidence type="ECO:0000256" key="2">
    <source>
        <dbReference type="ARBA" id="ARBA00022553"/>
    </source>
</evidence>
<reference evidence="9" key="1">
    <citation type="journal article" date="2017" name="bioRxiv">
        <title>Comparative analysis of the genomes of Stylophora pistillata and Acropora digitifera provides evidence for extensive differences between species of corals.</title>
        <authorList>
            <person name="Voolstra C.R."/>
            <person name="Li Y."/>
            <person name="Liew Y.J."/>
            <person name="Baumgarten S."/>
            <person name="Zoccola D."/>
            <person name="Flot J.-F."/>
            <person name="Tambutte S."/>
            <person name="Allemand D."/>
            <person name="Aranda M."/>
        </authorList>
    </citation>
    <scope>NUCLEOTIDE SEQUENCE [LARGE SCALE GENOMIC DNA]</scope>
</reference>
<dbReference type="PANTHER" id="PTHR46896">
    <property type="entry name" value="SENTRIN-SPECIFIC PROTEASE"/>
    <property type="match status" value="1"/>
</dbReference>
<feature type="region of interest" description="Disordered" evidence="6">
    <location>
        <begin position="670"/>
        <end position="707"/>
    </location>
</feature>
<comment type="caution">
    <text evidence="8">The sequence shown here is derived from an EMBL/GenBank/DDBJ whole genome shotgun (WGS) entry which is preliminary data.</text>
</comment>
<evidence type="ECO:0000313" key="9">
    <source>
        <dbReference type="Proteomes" id="UP000225706"/>
    </source>
</evidence>
<feature type="compositionally biased region" description="Basic and acidic residues" evidence="6">
    <location>
        <begin position="267"/>
        <end position="278"/>
    </location>
</feature>
<dbReference type="GO" id="GO:0006508">
    <property type="term" value="P:proteolysis"/>
    <property type="evidence" value="ECO:0007669"/>
    <property type="project" value="UniProtKB-KW"/>
</dbReference>
<feature type="region of interest" description="Disordered" evidence="6">
    <location>
        <begin position="374"/>
        <end position="425"/>
    </location>
</feature>
<evidence type="ECO:0000313" key="8">
    <source>
        <dbReference type="EMBL" id="PFX34125.1"/>
    </source>
</evidence>
<feature type="compositionally biased region" description="Basic residues" evidence="6">
    <location>
        <begin position="416"/>
        <end position="425"/>
    </location>
</feature>
<feature type="compositionally biased region" description="Basic and acidic residues" evidence="6">
    <location>
        <begin position="856"/>
        <end position="868"/>
    </location>
</feature>
<evidence type="ECO:0000256" key="3">
    <source>
        <dbReference type="ARBA" id="ARBA00022670"/>
    </source>
</evidence>
<dbReference type="GO" id="GO:0005634">
    <property type="term" value="C:nucleus"/>
    <property type="evidence" value="ECO:0007669"/>
    <property type="project" value="TreeGrafter"/>
</dbReference>
<evidence type="ECO:0000256" key="5">
    <source>
        <dbReference type="ARBA" id="ARBA00022801"/>
    </source>
</evidence>
<feature type="compositionally biased region" description="Basic residues" evidence="6">
    <location>
        <begin position="137"/>
        <end position="150"/>
    </location>
</feature>
<dbReference type="STRING" id="50429.A0A2B4T0F4"/>
<feature type="compositionally biased region" description="Low complexity" evidence="6">
    <location>
        <begin position="670"/>
        <end position="680"/>
    </location>
</feature>
<dbReference type="Proteomes" id="UP000225706">
    <property type="component" value="Unassembled WGS sequence"/>
</dbReference>
<accession>A0A2B4T0F4</accession>
<dbReference type="GO" id="GO:0016926">
    <property type="term" value="P:protein desumoylation"/>
    <property type="evidence" value="ECO:0007669"/>
    <property type="project" value="TreeGrafter"/>
</dbReference>
<evidence type="ECO:0000256" key="1">
    <source>
        <dbReference type="ARBA" id="ARBA00005234"/>
    </source>
</evidence>
<dbReference type="GO" id="GO:0070139">
    <property type="term" value="F:SUMO-specific endopeptidase activity"/>
    <property type="evidence" value="ECO:0007669"/>
    <property type="project" value="TreeGrafter"/>
</dbReference>
<dbReference type="OrthoDB" id="442460at2759"/>
<evidence type="ECO:0000256" key="6">
    <source>
        <dbReference type="SAM" id="MobiDB-lite"/>
    </source>
</evidence>
<dbReference type="GO" id="GO:0005737">
    <property type="term" value="C:cytoplasm"/>
    <property type="evidence" value="ECO:0007669"/>
    <property type="project" value="TreeGrafter"/>
</dbReference>
<protein>
    <submittedName>
        <fullName evidence="8">Sentrin-specific protease 7</fullName>
    </submittedName>
</protein>
<dbReference type="InterPro" id="IPR038765">
    <property type="entry name" value="Papain-like_cys_pep_sf"/>
</dbReference>
<dbReference type="Pfam" id="PF02902">
    <property type="entry name" value="Peptidase_C48"/>
    <property type="match status" value="1"/>
</dbReference>
<dbReference type="FunFam" id="1.10.418.20:FF:000004">
    <property type="entry name" value="sentrin-specific protease 7 isoform X1"/>
    <property type="match status" value="1"/>
</dbReference>
<feature type="region of interest" description="Disordered" evidence="6">
    <location>
        <begin position="75"/>
        <end position="204"/>
    </location>
</feature>
<evidence type="ECO:0000259" key="7">
    <source>
        <dbReference type="PROSITE" id="PS50600"/>
    </source>
</evidence>
<organism evidence="8 9">
    <name type="scientific">Stylophora pistillata</name>
    <name type="common">Smooth cauliflower coral</name>
    <dbReference type="NCBI Taxonomy" id="50429"/>
    <lineage>
        <taxon>Eukaryota</taxon>
        <taxon>Metazoa</taxon>
        <taxon>Cnidaria</taxon>
        <taxon>Anthozoa</taxon>
        <taxon>Hexacorallia</taxon>
        <taxon>Scleractinia</taxon>
        <taxon>Astrocoeniina</taxon>
        <taxon>Pocilloporidae</taxon>
        <taxon>Stylophora</taxon>
    </lineage>
</organism>
<dbReference type="Gene3D" id="3.40.395.10">
    <property type="entry name" value="Adenoviral Proteinase, Chain A"/>
    <property type="match status" value="1"/>
</dbReference>
<dbReference type="InterPro" id="IPR003653">
    <property type="entry name" value="Peptidase_C48_C"/>
</dbReference>
<feature type="compositionally biased region" description="Polar residues" evidence="6">
    <location>
        <begin position="681"/>
        <end position="707"/>
    </location>
</feature>
<dbReference type="PROSITE" id="PS50600">
    <property type="entry name" value="ULP_PROTEASE"/>
    <property type="match status" value="1"/>
</dbReference>
<evidence type="ECO:0000256" key="4">
    <source>
        <dbReference type="ARBA" id="ARBA00022786"/>
    </source>
</evidence>
<name>A0A2B4T0F4_STYPI</name>
<comment type="similarity">
    <text evidence="1">Belongs to the peptidase C48 family.</text>
</comment>
<dbReference type="EMBL" id="LSMT01000006">
    <property type="protein sequence ID" value="PFX34125.1"/>
    <property type="molecule type" value="Genomic_DNA"/>
</dbReference>
<sequence>MGEHFLLWPRTADCSPISGFFQFICYAQETKMSKCLISGLDKAEKRPHLGWKTISSVSSDSPENDDVCLLDEGLKQSGEQASPPSKESGKLLTDGLRNPKDFDAKKTNYTIPKKTQKWIEPSFSPKDNGLYESPQTRPKRKAANHSTPRKRNFENEIGYRIQRQGHKTPKTRGREEAATPKSRWKHASPPGWRGTPTCPRNDSSLEVSDACNEGTCSGSDPTRTNKREEFCSLEEEQKHCCSVLDDLMGGQHEGFQSSTNSNGEILSNKDTDSDDNLRKKSKLGENANLKKDENYEDCFKDYFCAKCSTKLSQNKNCSRCAKDNFPSQAATPRQPLSPERFYPVHCGNPHTNVQQTYSRQWNNGIRKLLQKGSVETMTSAKRSNNEECQTNVTTKRRKNQLKLSSKDSDSEPTLQGKKKRSVKHSKVITPKKVDVITLSDEEEVTEVTEANLVVEHSEPSNISNTLVSESPNNQDKEIVVQSNSISSSVCTDIPSKRKTLLSEEEGNVKKKSENVQPYLRDDVEIELMLGQNVQIGTLACNATKPLKVACHNDEISLGVDFGNKNYEVTIAGNDLSFFKVNPSSNPGLIVLGVTPGYALKLRERIDRNRGAFLNPGSAVAAERDIVLELSEHVKPEVMADLVEWVTDKLSKEFAELSIKDVERILSYKSSATTSQKQQKSPVTTPDGGSNSTIATRSKTYNTRTNSQKQPAVAAQTLIVYPRPPQPGGITVTTEDVACLAPGEFLNDVIIDFYLKYIFFEKLSPADKERTHILSSFFYKRLTQRSTNSSSDTFTSTQDRMHSQVRTWTKNVDIFEKDFVIVPINESSHWYLAVICFPGKDRPTVVSEINEEDDESDTKNEDHDNKTGEEAQNGADGDDDVFLFRSPFATDRKKTPKQNQGKSSSKQIITSQPCILVFDSLGCTRQRCLLNLRNYLKCEWRERKKEPEAKSFDKDAIKGSHPKVPGQDNFCDCGVYVCQYVESFFADPITDFSLPIKKPDWFSSIEDKREKIRQLVYALKTSGEVGDVT</sequence>
<keyword evidence="4" id="KW-0833">Ubl conjugation pathway</keyword>
<keyword evidence="5" id="KW-0378">Hydrolase</keyword>
<keyword evidence="2" id="KW-0597">Phosphoprotein</keyword>
<proteinExistence type="inferred from homology"/>
<feature type="compositionally biased region" description="Polar residues" evidence="6">
    <location>
        <begin position="254"/>
        <end position="265"/>
    </location>
</feature>
<dbReference type="SUPFAM" id="SSF54001">
    <property type="entry name" value="Cysteine proteinases"/>
    <property type="match status" value="1"/>
</dbReference>
<dbReference type="InterPro" id="IPR051947">
    <property type="entry name" value="Sentrin-specific_protease"/>
</dbReference>
<keyword evidence="3 8" id="KW-0645">Protease</keyword>
<feature type="compositionally biased region" description="Polar residues" evidence="6">
    <location>
        <begin position="374"/>
        <end position="393"/>
    </location>
</feature>
<feature type="compositionally biased region" description="Basic and acidic residues" evidence="6">
    <location>
        <begin position="97"/>
        <end position="106"/>
    </location>
</feature>
<dbReference type="AlphaFoldDB" id="A0A2B4T0F4"/>
<feature type="region of interest" description="Disordered" evidence="6">
    <location>
        <begin position="847"/>
        <end position="879"/>
    </location>
</feature>
<gene>
    <name evidence="8" type="primary">SENP7</name>
    <name evidence="8" type="ORF">AWC38_SpisGene999</name>
</gene>
<feature type="domain" description="Ubiquitin-like protease family profile" evidence="7">
    <location>
        <begin position="729"/>
        <end position="983"/>
    </location>
</feature>
<feature type="region of interest" description="Disordered" evidence="6">
    <location>
        <begin position="252"/>
        <end position="279"/>
    </location>
</feature>